<evidence type="ECO:0000313" key="2">
    <source>
        <dbReference type="EMBL" id="QWG07514.1"/>
    </source>
</evidence>
<evidence type="ECO:0000313" key="3">
    <source>
        <dbReference type="Proteomes" id="UP000682802"/>
    </source>
</evidence>
<evidence type="ECO:0000256" key="1">
    <source>
        <dbReference type="SAM" id="Phobius"/>
    </source>
</evidence>
<keyword evidence="1" id="KW-1133">Transmembrane helix</keyword>
<dbReference type="EMBL" id="CP076128">
    <property type="protein sequence ID" value="QWG07514.1"/>
    <property type="molecule type" value="Genomic_DNA"/>
</dbReference>
<accession>A0ABX8GVS9</accession>
<name>A0ABX8GVS9_9BACT</name>
<dbReference type="RefSeq" id="WP_144074903.1">
    <property type="nucleotide sequence ID" value="NZ_CP076128.1"/>
</dbReference>
<reference evidence="2 3" key="1">
    <citation type="submission" date="2021-05" db="EMBL/GenBank/DDBJ databases">
        <title>Comparative genomic studies on the polysaccharide-degrading batcterial strains of the Flammeovirga genus.</title>
        <authorList>
            <person name="Zewei F."/>
            <person name="Zheng Z."/>
            <person name="Yu L."/>
            <person name="Ruyue G."/>
            <person name="Yanhong M."/>
            <person name="Yuanyuan C."/>
            <person name="Jingyan G."/>
            <person name="Wenjun H."/>
        </authorList>
    </citation>
    <scope>NUCLEOTIDE SEQUENCE [LARGE SCALE GENOMIC DNA]</scope>
    <source>
        <strain evidence="2 3">YS10</strain>
    </source>
</reference>
<keyword evidence="1" id="KW-0472">Membrane</keyword>
<feature type="transmembrane region" description="Helical" evidence="1">
    <location>
        <begin position="20"/>
        <end position="41"/>
    </location>
</feature>
<evidence type="ECO:0008006" key="4">
    <source>
        <dbReference type="Google" id="ProtNLM"/>
    </source>
</evidence>
<protein>
    <recommendedName>
        <fullName evidence="4">PH domain-containing protein</fullName>
    </recommendedName>
</protein>
<gene>
    <name evidence="2" type="ORF">KM029_00840</name>
</gene>
<organism evidence="2 3">
    <name type="scientific">Flammeovirga kamogawensis</name>
    <dbReference type="NCBI Taxonomy" id="373891"/>
    <lineage>
        <taxon>Bacteria</taxon>
        <taxon>Pseudomonadati</taxon>
        <taxon>Bacteroidota</taxon>
        <taxon>Cytophagia</taxon>
        <taxon>Cytophagales</taxon>
        <taxon>Flammeovirgaceae</taxon>
        <taxon>Flammeovirga</taxon>
    </lineage>
</organism>
<dbReference type="Proteomes" id="UP000682802">
    <property type="component" value="Chromosome 1"/>
</dbReference>
<proteinExistence type="predicted"/>
<sequence>MQKNRNSKAIVCKPKVPAFVALGVFLFILLLITVGTVRWIEIGGFEWYKLLFLVSLAFILVMMIVRLMFAYKVVSFKTKTITQDYPLRIGAKVTIDLSQYLLFWEVRQRKIGKKLFNILTIYTKTGQPILISNRDMTYYQEAVKFMETKFPKFHRSKVK</sequence>
<keyword evidence="1" id="KW-0812">Transmembrane</keyword>
<keyword evidence="3" id="KW-1185">Reference proteome</keyword>
<feature type="transmembrane region" description="Helical" evidence="1">
    <location>
        <begin position="47"/>
        <end position="69"/>
    </location>
</feature>